<keyword evidence="2" id="KW-0238">DNA-binding</keyword>
<reference evidence="5 6" key="1">
    <citation type="journal article" date="2007" name="Int. J. Syst. Evol. Microbiol.">
        <title>Oceanobacillus profundus sp. nov., isolated from a deep-sea sediment core.</title>
        <authorList>
            <person name="Kim Y.G."/>
            <person name="Choi D.H."/>
            <person name="Hyun S."/>
            <person name="Cho B.C."/>
        </authorList>
    </citation>
    <scope>NUCLEOTIDE SEQUENCE [LARGE SCALE GENOMIC DNA]</scope>
    <source>
        <strain evidence="5 6">DSM 18246</strain>
    </source>
</reference>
<keyword evidence="3" id="KW-0804">Transcription</keyword>
<accession>A0A417YCI8</accession>
<dbReference type="SUPFAM" id="SSF48008">
    <property type="entry name" value="GntR ligand-binding domain-like"/>
    <property type="match status" value="1"/>
</dbReference>
<dbReference type="InterPro" id="IPR036388">
    <property type="entry name" value="WH-like_DNA-bd_sf"/>
</dbReference>
<dbReference type="Proteomes" id="UP000285456">
    <property type="component" value="Unassembled WGS sequence"/>
</dbReference>
<evidence type="ECO:0000256" key="3">
    <source>
        <dbReference type="ARBA" id="ARBA00023163"/>
    </source>
</evidence>
<dbReference type="InterPro" id="IPR036390">
    <property type="entry name" value="WH_DNA-bd_sf"/>
</dbReference>
<dbReference type="InterPro" id="IPR000524">
    <property type="entry name" value="Tscrpt_reg_HTH_GntR"/>
</dbReference>
<comment type="caution">
    <text evidence="5">The sequence shown here is derived from an EMBL/GenBank/DDBJ whole genome shotgun (WGS) entry which is preliminary data.</text>
</comment>
<gene>
    <name evidence="5" type="ORF">D1B32_17285</name>
</gene>
<feature type="domain" description="HTH gntR-type" evidence="4">
    <location>
        <begin position="9"/>
        <end position="77"/>
    </location>
</feature>
<dbReference type="PROSITE" id="PS50949">
    <property type="entry name" value="HTH_GNTR"/>
    <property type="match status" value="1"/>
</dbReference>
<dbReference type="RefSeq" id="WP_095308224.1">
    <property type="nucleotide sequence ID" value="NZ_JAMAWL010000014.1"/>
</dbReference>
<dbReference type="CDD" id="cd07377">
    <property type="entry name" value="WHTH_GntR"/>
    <property type="match status" value="1"/>
</dbReference>
<dbReference type="InterPro" id="IPR011711">
    <property type="entry name" value="GntR_C"/>
</dbReference>
<dbReference type="PANTHER" id="PTHR43537">
    <property type="entry name" value="TRANSCRIPTIONAL REGULATOR, GNTR FAMILY"/>
    <property type="match status" value="1"/>
</dbReference>
<proteinExistence type="predicted"/>
<protein>
    <submittedName>
        <fullName evidence="5">FadR family transcriptional regulator</fullName>
    </submittedName>
</protein>
<dbReference type="SMART" id="SM00345">
    <property type="entry name" value="HTH_GNTR"/>
    <property type="match status" value="1"/>
</dbReference>
<sequence length="233" mass="26519">MMLKPIRRKRLYQDIIEQIQLLIRDNELKPGDKLPSEREMAENLSVSRTSVREAISVMESAGLVEVLQGKGVFLINDENTKLLNKLDKLLNSQGLNLIELIEVRQGLEGQAAYLAAIRRSETDLQKIKSAYIKMEKAYANDLVAAEEDYEFHISVVTAAKNPMLLKAVELFTDPFIQGVNILREKSIKSGKGQIILSEHFDIYKAIEEQDELKAQTAMWNHLVAAKKRYFIDS</sequence>
<keyword evidence="6" id="KW-1185">Reference proteome</keyword>
<evidence type="ECO:0000256" key="1">
    <source>
        <dbReference type="ARBA" id="ARBA00023015"/>
    </source>
</evidence>
<dbReference type="Gene3D" id="1.10.10.10">
    <property type="entry name" value="Winged helix-like DNA-binding domain superfamily/Winged helix DNA-binding domain"/>
    <property type="match status" value="1"/>
</dbReference>
<evidence type="ECO:0000313" key="5">
    <source>
        <dbReference type="EMBL" id="RHW30324.1"/>
    </source>
</evidence>
<dbReference type="SUPFAM" id="SSF46785">
    <property type="entry name" value="Winged helix' DNA-binding domain"/>
    <property type="match status" value="1"/>
</dbReference>
<name>A0A417YCI8_9BACI</name>
<keyword evidence="1" id="KW-0805">Transcription regulation</keyword>
<evidence type="ECO:0000259" key="4">
    <source>
        <dbReference type="PROSITE" id="PS50949"/>
    </source>
</evidence>
<dbReference type="SMART" id="SM00895">
    <property type="entry name" value="FCD"/>
    <property type="match status" value="1"/>
</dbReference>
<dbReference type="PRINTS" id="PR00035">
    <property type="entry name" value="HTHGNTR"/>
</dbReference>
<dbReference type="InterPro" id="IPR008920">
    <property type="entry name" value="TF_FadR/GntR_C"/>
</dbReference>
<dbReference type="PANTHER" id="PTHR43537:SF5">
    <property type="entry name" value="UXU OPERON TRANSCRIPTIONAL REGULATOR"/>
    <property type="match status" value="1"/>
</dbReference>
<dbReference type="GO" id="GO:0003700">
    <property type="term" value="F:DNA-binding transcription factor activity"/>
    <property type="evidence" value="ECO:0007669"/>
    <property type="project" value="InterPro"/>
</dbReference>
<evidence type="ECO:0000313" key="6">
    <source>
        <dbReference type="Proteomes" id="UP000285456"/>
    </source>
</evidence>
<dbReference type="Pfam" id="PF07729">
    <property type="entry name" value="FCD"/>
    <property type="match status" value="1"/>
</dbReference>
<dbReference type="OrthoDB" id="369138at2"/>
<dbReference type="EMBL" id="QWEH01000014">
    <property type="protein sequence ID" value="RHW30324.1"/>
    <property type="molecule type" value="Genomic_DNA"/>
</dbReference>
<evidence type="ECO:0000256" key="2">
    <source>
        <dbReference type="ARBA" id="ARBA00023125"/>
    </source>
</evidence>
<dbReference type="AlphaFoldDB" id="A0A417YCI8"/>
<dbReference type="Gene3D" id="1.20.120.530">
    <property type="entry name" value="GntR ligand-binding domain-like"/>
    <property type="match status" value="1"/>
</dbReference>
<dbReference type="Pfam" id="PF00392">
    <property type="entry name" value="GntR"/>
    <property type="match status" value="1"/>
</dbReference>
<dbReference type="GO" id="GO:0003677">
    <property type="term" value="F:DNA binding"/>
    <property type="evidence" value="ECO:0007669"/>
    <property type="project" value="UniProtKB-KW"/>
</dbReference>
<organism evidence="5 6">
    <name type="scientific">Oceanobacillus profundus</name>
    <dbReference type="NCBI Taxonomy" id="372463"/>
    <lineage>
        <taxon>Bacteria</taxon>
        <taxon>Bacillati</taxon>
        <taxon>Bacillota</taxon>
        <taxon>Bacilli</taxon>
        <taxon>Bacillales</taxon>
        <taxon>Bacillaceae</taxon>
        <taxon>Oceanobacillus</taxon>
    </lineage>
</organism>